<dbReference type="GO" id="GO:0004799">
    <property type="term" value="F:thymidylate synthase activity"/>
    <property type="evidence" value="ECO:0007669"/>
    <property type="project" value="UniProtKB-EC"/>
</dbReference>
<dbReference type="EMBL" id="MH645904">
    <property type="protein sequence ID" value="AXQ66716.1"/>
    <property type="molecule type" value="Genomic_DNA"/>
</dbReference>
<dbReference type="InterPro" id="IPR000398">
    <property type="entry name" value="Thymidylate_synthase"/>
</dbReference>
<sequence length="276" mass="31253">MKGTQKLLELGNKILTEGEWIYNERTGKNCLTIPIHIATYDVGAGDFPIDTTRKQAYRGPIMELLGYVRGLTNAQDFADIGAPTWFSNANKTKAWLNNPHRKGENDCGQIYGAVAQADFVKVYKNLKAGIDDRGEIITFWRPETFAKACLRPCMHTHSFQLINGTLHMTSIQRSADVPMAGSWNAIQCYVLLALMAQITGHKPGKVTHIINNAHIYEDQLELFEEQMCRISMFCKPKLTINPEIKTLEDLQTWVTKEDFTLEGYTSHESITYPFSE</sequence>
<dbReference type="GO" id="GO:0006231">
    <property type="term" value="P:dTMP biosynthetic process"/>
    <property type="evidence" value="ECO:0007669"/>
    <property type="project" value="InterPro"/>
</dbReference>
<evidence type="ECO:0000313" key="7">
    <source>
        <dbReference type="Proteomes" id="UP000263435"/>
    </source>
</evidence>
<dbReference type="GeneID" id="54999441"/>
<dbReference type="CDD" id="cd00351">
    <property type="entry name" value="TS_Pyrimidine_HMase"/>
    <property type="match status" value="1"/>
</dbReference>
<comment type="similarity">
    <text evidence="1">Belongs to the thymidylate synthase family.</text>
</comment>
<feature type="domain" description="Thymidylate synthase/dCMP hydroxymethylase" evidence="5">
    <location>
        <begin position="7"/>
        <end position="274"/>
    </location>
</feature>
<dbReference type="Gene3D" id="3.30.572.10">
    <property type="entry name" value="Thymidylate synthase/dCMP hydroxymethylase domain"/>
    <property type="match status" value="1"/>
</dbReference>
<name>A0A385E4M6_9CAUD</name>
<evidence type="ECO:0000259" key="5">
    <source>
        <dbReference type="Pfam" id="PF00303"/>
    </source>
</evidence>
<dbReference type="KEGG" id="vg:54999441"/>
<keyword evidence="4" id="KW-0808">Transferase</keyword>
<protein>
    <recommendedName>
        <fullName evidence="2">thymidylate synthase</fullName>
        <ecNumber evidence="2">2.1.1.45</ecNumber>
    </recommendedName>
</protein>
<dbReference type="SUPFAM" id="SSF55831">
    <property type="entry name" value="Thymidylate synthase/dCMP hydroxymethylase"/>
    <property type="match status" value="1"/>
</dbReference>
<evidence type="ECO:0000256" key="1">
    <source>
        <dbReference type="ARBA" id="ARBA00009972"/>
    </source>
</evidence>
<organism evidence="6 7">
    <name type="scientific">Vibrio phage vB_VpS_PG07</name>
    <dbReference type="NCBI Taxonomy" id="2301664"/>
    <lineage>
        <taxon>Viruses</taxon>
        <taxon>Duplodnaviria</taxon>
        <taxon>Heunggongvirae</taxon>
        <taxon>Uroviricota</taxon>
        <taxon>Caudoviricetes</taxon>
        <taxon>Demerecviridae</taxon>
        <taxon>Pogseptimavirus</taxon>
        <taxon>Pogseptimavirus PG07</taxon>
    </lineage>
</organism>
<dbReference type="PRINTS" id="PR00108">
    <property type="entry name" value="THYMDSNTHASE"/>
</dbReference>
<dbReference type="InterPro" id="IPR023451">
    <property type="entry name" value="Thymidate_synth/dCMP_Mease_dom"/>
</dbReference>
<proteinExistence type="inferred from homology"/>
<evidence type="ECO:0000256" key="3">
    <source>
        <dbReference type="ARBA" id="ARBA00022603"/>
    </source>
</evidence>
<keyword evidence="7" id="KW-1185">Reference proteome</keyword>
<accession>A0A385E4M6</accession>
<dbReference type="RefSeq" id="YP_009808538.1">
    <property type="nucleotide sequence ID" value="NC_048041.1"/>
</dbReference>
<dbReference type="PANTHER" id="PTHR11548">
    <property type="entry name" value="THYMIDYLATE SYNTHASE 1"/>
    <property type="match status" value="1"/>
</dbReference>
<reference evidence="6 7" key="1">
    <citation type="submission" date="2018-07" db="EMBL/GenBank/DDBJ databases">
        <title>Sequencing of PG07.</title>
        <authorList>
            <person name="Ding T."/>
        </authorList>
    </citation>
    <scope>NUCLEOTIDE SEQUENCE [LARGE SCALE GENOMIC DNA]</scope>
</reference>
<dbReference type="InterPro" id="IPR045097">
    <property type="entry name" value="Thymidate_synth/dCMP_Mease"/>
</dbReference>
<dbReference type="EC" id="2.1.1.45" evidence="2"/>
<evidence type="ECO:0000256" key="4">
    <source>
        <dbReference type="ARBA" id="ARBA00022679"/>
    </source>
</evidence>
<keyword evidence="3" id="KW-0489">Methyltransferase</keyword>
<evidence type="ECO:0000313" key="6">
    <source>
        <dbReference type="EMBL" id="AXQ66716.1"/>
    </source>
</evidence>
<dbReference type="GO" id="GO:0032259">
    <property type="term" value="P:methylation"/>
    <property type="evidence" value="ECO:0007669"/>
    <property type="project" value="UniProtKB-KW"/>
</dbReference>
<dbReference type="Proteomes" id="UP000263435">
    <property type="component" value="Segment"/>
</dbReference>
<dbReference type="PANTHER" id="PTHR11548:SF9">
    <property type="entry name" value="THYMIDYLATE SYNTHASE"/>
    <property type="match status" value="1"/>
</dbReference>
<dbReference type="InterPro" id="IPR036926">
    <property type="entry name" value="Thymidate_synth/dCMP_Mease_sf"/>
</dbReference>
<evidence type="ECO:0000256" key="2">
    <source>
        <dbReference type="ARBA" id="ARBA00011947"/>
    </source>
</evidence>
<dbReference type="Pfam" id="PF00303">
    <property type="entry name" value="Thymidylat_synt"/>
    <property type="match status" value="1"/>
</dbReference>